<evidence type="ECO:0000313" key="2">
    <source>
        <dbReference type="EMBL" id="OJJ62324.1"/>
    </source>
</evidence>
<sequence>MARRLTTNQKIAGSIPASVNRFLFFPLFYILSWWCFFLFRKRKKKWERTLCMHGGRRWQHCAYIMHRMHTGLCGVLVMPKRAKDSVCKWR</sequence>
<dbReference type="AlphaFoldDB" id="A0A1L9TSB1"/>
<keyword evidence="1" id="KW-0812">Transmembrane</keyword>
<dbReference type="RefSeq" id="XP_040706130.1">
    <property type="nucleotide sequence ID" value="XM_040850252.1"/>
</dbReference>
<feature type="transmembrane region" description="Helical" evidence="1">
    <location>
        <begin position="22"/>
        <end position="39"/>
    </location>
</feature>
<organism evidence="2 3">
    <name type="scientific">Aspergillus sydowii CBS 593.65</name>
    <dbReference type="NCBI Taxonomy" id="1036612"/>
    <lineage>
        <taxon>Eukaryota</taxon>
        <taxon>Fungi</taxon>
        <taxon>Dikarya</taxon>
        <taxon>Ascomycota</taxon>
        <taxon>Pezizomycotina</taxon>
        <taxon>Eurotiomycetes</taxon>
        <taxon>Eurotiomycetidae</taxon>
        <taxon>Eurotiales</taxon>
        <taxon>Aspergillaceae</taxon>
        <taxon>Aspergillus</taxon>
        <taxon>Aspergillus subgen. Nidulantes</taxon>
    </lineage>
</organism>
<keyword evidence="3" id="KW-1185">Reference proteome</keyword>
<protein>
    <submittedName>
        <fullName evidence="2">Uncharacterized protein</fullName>
    </submittedName>
</protein>
<evidence type="ECO:0000313" key="3">
    <source>
        <dbReference type="Proteomes" id="UP000184356"/>
    </source>
</evidence>
<dbReference type="EMBL" id="KV878583">
    <property type="protein sequence ID" value="OJJ62324.1"/>
    <property type="molecule type" value="Genomic_DNA"/>
</dbReference>
<accession>A0A1L9TSB1</accession>
<dbReference type="Proteomes" id="UP000184356">
    <property type="component" value="Unassembled WGS sequence"/>
</dbReference>
<dbReference type="OrthoDB" id="4509691at2759"/>
<gene>
    <name evidence="2" type="ORF">ASPSYDRAFT_638184</name>
</gene>
<dbReference type="VEuPathDB" id="FungiDB:ASPSYDRAFT_638184"/>
<keyword evidence="1" id="KW-1133">Transmembrane helix</keyword>
<dbReference type="GeneID" id="63766325"/>
<keyword evidence="1" id="KW-0472">Membrane</keyword>
<reference evidence="3" key="1">
    <citation type="journal article" date="2017" name="Genome Biol.">
        <title>Comparative genomics reveals high biological diversity and specific adaptations in the industrially and medically important fungal genus Aspergillus.</title>
        <authorList>
            <person name="de Vries R.P."/>
            <person name="Riley R."/>
            <person name="Wiebenga A."/>
            <person name="Aguilar-Osorio G."/>
            <person name="Amillis S."/>
            <person name="Uchima C.A."/>
            <person name="Anderluh G."/>
            <person name="Asadollahi M."/>
            <person name="Askin M."/>
            <person name="Barry K."/>
            <person name="Battaglia E."/>
            <person name="Bayram O."/>
            <person name="Benocci T."/>
            <person name="Braus-Stromeyer S.A."/>
            <person name="Caldana C."/>
            <person name="Canovas D."/>
            <person name="Cerqueira G.C."/>
            <person name="Chen F."/>
            <person name="Chen W."/>
            <person name="Choi C."/>
            <person name="Clum A."/>
            <person name="Dos Santos R.A."/>
            <person name="Damasio A.R."/>
            <person name="Diallinas G."/>
            <person name="Emri T."/>
            <person name="Fekete E."/>
            <person name="Flipphi M."/>
            <person name="Freyberg S."/>
            <person name="Gallo A."/>
            <person name="Gournas C."/>
            <person name="Habgood R."/>
            <person name="Hainaut M."/>
            <person name="Harispe M.L."/>
            <person name="Henrissat B."/>
            <person name="Hilden K.S."/>
            <person name="Hope R."/>
            <person name="Hossain A."/>
            <person name="Karabika E."/>
            <person name="Karaffa L."/>
            <person name="Karanyi Z."/>
            <person name="Krasevec N."/>
            <person name="Kuo A."/>
            <person name="Kusch H."/>
            <person name="LaButti K."/>
            <person name="Lagendijk E.L."/>
            <person name="Lapidus A."/>
            <person name="Levasseur A."/>
            <person name="Lindquist E."/>
            <person name="Lipzen A."/>
            <person name="Logrieco A.F."/>
            <person name="MacCabe A."/>
            <person name="Maekelae M.R."/>
            <person name="Malavazi I."/>
            <person name="Melin P."/>
            <person name="Meyer V."/>
            <person name="Mielnichuk N."/>
            <person name="Miskei M."/>
            <person name="Molnar A.P."/>
            <person name="Mule G."/>
            <person name="Ngan C.Y."/>
            <person name="Orejas M."/>
            <person name="Orosz E."/>
            <person name="Ouedraogo J.P."/>
            <person name="Overkamp K.M."/>
            <person name="Park H.-S."/>
            <person name="Perrone G."/>
            <person name="Piumi F."/>
            <person name="Punt P.J."/>
            <person name="Ram A.F."/>
            <person name="Ramon A."/>
            <person name="Rauscher S."/>
            <person name="Record E."/>
            <person name="Riano-Pachon D.M."/>
            <person name="Robert V."/>
            <person name="Roehrig J."/>
            <person name="Ruller R."/>
            <person name="Salamov A."/>
            <person name="Salih N.S."/>
            <person name="Samson R.A."/>
            <person name="Sandor E."/>
            <person name="Sanguinetti M."/>
            <person name="Schuetze T."/>
            <person name="Sepcic K."/>
            <person name="Shelest E."/>
            <person name="Sherlock G."/>
            <person name="Sophianopoulou V."/>
            <person name="Squina F.M."/>
            <person name="Sun H."/>
            <person name="Susca A."/>
            <person name="Todd R.B."/>
            <person name="Tsang A."/>
            <person name="Unkles S.E."/>
            <person name="van de Wiele N."/>
            <person name="van Rossen-Uffink D."/>
            <person name="Oliveira J.V."/>
            <person name="Vesth T.C."/>
            <person name="Visser J."/>
            <person name="Yu J.-H."/>
            <person name="Zhou M."/>
            <person name="Andersen M.R."/>
            <person name="Archer D.B."/>
            <person name="Baker S.E."/>
            <person name="Benoit I."/>
            <person name="Brakhage A.A."/>
            <person name="Braus G.H."/>
            <person name="Fischer R."/>
            <person name="Frisvad J.C."/>
            <person name="Goldman G.H."/>
            <person name="Houbraken J."/>
            <person name="Oakley B."/>
            <person name="Pocsi I."/>
            <person name="Scazzocchio C."/>
            <person name="Seiboth B."/>
            <person name="vanKuyk P.A."/>
            <person name="Wortman J."/>
            <person name="Dyer P.S."/>
            <person name="Grigoriev I.V."/>
        </authorList>
    </citation>
    <scope>NUCLEOTIDE SEQUENCE [LARGE SCALE GENOMIC DNA]</scope>
    <source>
        <strain evidence="3">CBS 593.65</strain>
    </source>
</reference>
<proteinExistence type="predicted"/>
<evidence type="ECO:0000256" key="1">
    <source>
        <dbReference type="SAM" id="Phobius"/>
    </source>
</evidence>
<name>A0A1L9TSB1_9EURO</name>